<dbReference type="AlphaFoldDB" id="A0A5D0RFE2"/>
<dbReference type="SUPFAM" id="SSF49464">
    <property type="entry name" value="Carboxypeptidase regulatory domain-like"/>
    <property type="match status" value="1"/>
</dbReference>
<dbReference type="OrthoDB" id="1436952at2"/>
<name>A0A5D0RFE2_9FLAO</name>
<reference evidence="1 2" key="1">
    <citation type="submission" date="2019-08" db="EMBL/GenBank/DDBJ databases">
        <title>Genomes of Antarctic Bizionia species.</title>
        <authorList>
            <person name="Bowman J.P."/>
        </authorList>
    </citation>
    <scope>NUCLEOTIDE SEQUENCE [LARGE SCALE GENOMIC DNA]</scope>
    <source>
        <strain evidence="1 2">ADA-4</strain>
    </source>
</reference>
<evidence type="ECO:0008006" key="3">
    <source>
        <dbReference type="Google" id="ProtNLM"/>
    </source>
</evidence>
<accession>A0A5D0RFE2</accession>
<organism evidence="1 2">
    <name type="scientific">Bizionia myxarmorum</name>
    <dbReference type="NCBI Taxonomy" id="291186"/>
    <lineage>
        <taxon>Bacteria</taxon>
        <taxon>Pseudomonadati</taxon>
        <taxon>Bacteroidota</taxon>
        <taxon>Flavobacteriia</taxon>
        <taxon>Flavobacteriales</taxon>
        <taxon>Flavobacteriaceae</taxon>
        <taxon>Bizionia</taxon>
    </lineage>
</organism>
<dbReference type="RefSeq" id="WP_148403010.1">
    <property type="nucleotide sequence ID" value="NZ_VSKK01000001.1"/>
</dbReference>
<dbReference type="Proteomes" id="UP000323720">
    <property type="component" value="Unassembled WGS sequence"/>
</dbReference>
<protein>
    <recommendedName>
        <fullName evidence="3">Carboxypeptidase-like regulatory domain-containing protein</fullName>
    </recommendedName>
</protein>
<comment type="caution">
    <text evidence="1">The sequence shown here is derived from an EMBL/GenBank/DDBJ whole genome shotgun (WGS) entry which is preliminary data.</text>
</comment>
<evidence type="ECO:0000313" key="1">
    <source>
        <dbReference type="EMBL" id="TYB79274.1"/>
    </source>
</evidence>
<dbReference type="EMBL" id="VSKK01000001">
    <property type="protein sequence ID" value="TYB79274.1"/>
    <property type="molecule type" value="Genomic_DNA"/>
</dbReference>
<keyword evidence="2" id="KW-1185">Reference proteome</keyword>
<dbReference type="InterPro" id="IPR008969">
    <property type="entry name" value="CarboxyPept-like_regulatory"/>
</dbReference>
<gene>
    <name evidence="1" type="ORF">ES674_05730</name>
</gene>
<sequence>MKQQLLGFIFLLTFGTIFSQTTKRVEVEGKIIASNDVEGVAIFNKSSKKGTIASVDGDFTIEVGLNDILEISALQYEPRTVTINQDVMDSKKLRLFLVESLTTLSEVLLLPSKLTGDLLVDIKNAEVQKAIIMSFGNLSNFEFPEDAFTKPINTVTNQGDFYNGINVASILGINKWVNKPLKKDTIKNLDENRPLDLSDIYSPKYINETYNIPLNRVEAFFAFVTENGFKASLLGKKNEMKRMEFLKTQSNLFLKAEND</sequence>
<evidence type="ECO:0000313" key="2">
    <source>
        <dbReference type="Proteomes" id="UP000323720"/>
    </source>
</evidence>
<proteinExistence type="predicted"/>